<keyword evidence="7" id="KW-0479">Metal-binding</keyword>
<keyword evidence="11" id="KW-0464">Manganese</keyword>
<reference evidence="16" key="1">
    <citation type="submission" date="2020-12" db="EMBL/GenBank/DDBJ databases">
        <title>Metabolic potential, ecology and presence of endohyphal bacteria is reflected in genomic diversity of Mucoromycotina.</title>
        <authorList>
            <person name="Muszewska A."/>
            <person name="Okrasinska A."/>
            <person name="Steczkiewicz K."/>
            <person name="Drgas O."/>
            <person name="Orlowska M."/>
            <person name="Perlinska-Lenart U."/>
            <person name="Aleksandrzak-Piekarczyk T."/>
            <person name="Szatraj K."/>
            <person name="Zielenkiewicz U."/>
            <person name="Pilsyk S."/>
            <person name="Malc E."/>
            <person name="Mieczkowski P."/>
            <person name="Kruszewska J.S."/>
            <person name="Biernat P."/>
            <person name="Pawlowska J."/>
        </authorList>
    </citation>
    <scope>NUCLEOTIDE SEQUENCE</scope>
    <source>
        <strain evidence="16">CBS 226.32</strain>
    </source>
</reference>
<dbReference type="Pfam" id="PF00481">
    <property type="entry name" value="PP2C"/>
    <property type="match status" value="1"/>
</dbReference>
<sequence length="641" mass="69676">MVLVTKLTKLLNIKHPIIQGGMQHIGTAELASAVSNSGALGILTGLTQPTPEALRKEIRRCRTMTDKPFGVNLTFLPAINLPPYKEYAQAIIEEGVQVVETAGNNPIRHALTAQRLGVDMVSMDGFECAGHPGEDDITALILLAKSARVLDIPFIASGGIGDGRGLAAALALGAEGVNMGSRFMCTQEAPLHESIKKKMVEADETSTALVYRPFKNTARIFKNKIAVEVNLREKNPDVKFDDIAELVAGVRGKQVFINGDSDFGVWTAGQVLGLINDIPTCDLLVNRNNMGQILSSPITTKHSTEGKDSRLLFGASSMQGWRISMEDAHTHILDYENTGAAFFAVFDGHGGANVAKYSSQNLSKIVIESDDFKKGEFKDALQKGFLKIDEDLRAVVALLTKDNELYVSNAGDSRAILCNDGQAIALSEDHKPDNQKEADRIEKAGGHVEFGRVNGNLALSRALGDFEFKTADLPPEQQAVTADPDITVHKITQKDEFMVLACDGIWDCLSNAEVVAFVRKQIANKIPLKEICERLMDNCLADSTGTGGVGCDNMTVEIVAFLNGQTEEEWYTKIRESVAVVSPMDVSNSINSIQEDGDDVEDDKRGMKSESKQYSVHELKNAPNLTSSLPDQQLEEEKKKG</sequence>
<evidence type="ECO:0000256" key="11">
    <source>
        <dbReference type="ARBA" id="ARBA00023211"/>
    </source>
</evidence>
<dbReference type="Gene3D" id="3.60.40.10">
    <property type="entry name" value="PPM-type phosphatase domain"/>
    <property type="match status" value="1"/>
</dbReference>
<evidence type="ECO:0000256" key="13">
    <source>
        <dbReference type="RuleBase" id="RU003465"/>
    </source>
</evidence>
<dbReference type="EMBL" id="JAEPRC010000052">
    <property type="protein sequence ID" value="KAG2212201.1"/>
    <property type="molecule type" value="Genomic_DNA"/>
</dbReference>
<dbReference type="EC" id="3.1.3.16" evidence="4"/>
<dbReference type="SMART" id="SM00332">
    <property type="entry name" value="PP2Cc"/>
    <property type="match status" value="1"/>
</dbReference>
<evidence type="ECO:0000256" key="7">
    <source>
        <dbReference type="ARBA" id="ARBA00022723"/>
    </source>
</evidence>
<dbReference type="OrthoDB" id="10264738at2759"/>
<name>A0A8H7RJC9_9FUNG</name>
<feature type="region of interest" description="Disordered" evidence="14">
    <location>
        <begin position="589"/>
        <end position="641"/>
    </location>
</feature>
<dbReference type="Pfam" id="PF03060">
    <property type="entry name" value="NMO"/>
    <property type="match status" value="2"/>
</dbReference>
<dbReference type="InterPro" id="IPR013785">
    <property type="entry name" value="Aldolase_TIM"/>
</dbReference>
<keyword evidence="9 13" id="KW-0904">Protein phosphatase</keyword>
<feature type="domain" description="PPM-type phosphatase" evidence="15">
    <location>
        <begin position="312"/>
        <end position="561"/>
    </location>
</feature>
<evidence type="ECO:0000256" key="5">
    <source>
        <dbReference type="ARBA" id="ARBA00022630"/>
    </source>
</evidence>
<dbReference type="CDD" id="cd04730">
    <property type="entry name" value="NPD_like"/>
    <property type="match status" value="1"/>
</dbReference>
<dbReference type="PROSITE" id="PS51746">
    <property type="entry name" value="PPM_2"/>
    <property type="match status" value="1"/>
</dbReference>
<comment type="cofactor">
    <cofactor evidence="1">
        <name>Mn(2+)</name>
        <dbReference type="ChEBI" id="CHEBI:29035"/>
    </cofactor>
</comment>
<evidence type="ECO:0000256" key="3">
    <source>
        <dbReference type="ARBA" id="ARBA00006702"/>
    </source>
</evidence>
<evidence type="ECO:0000259" key="15">
    <source>
        <dbReference type="PROSITE" id="PS51746"/>
    </source>
</evidence>
<evidence type="ECO:0000256" key="8">
    <source>
        <dbReference type="ARBA" id="ARBA00022801"/>
    </source>
</evidence>
<comment type="catalytic activity">
    <reaction evidence="12">
        <text>O-phospho-L-threonyl-[protein] + H2O = L-threonyl-[protein] + phosphate</text>
        <dbReference type="Rhea" id="RHEA:47004"/>
        <dbReference type="Rhea" id="RHEA-COMP:11060"/>
        <dbReference type="Rhea" id="RHEA-COMP:11605"/>
        <dbReference type="ChEBI" id="CHEBI:15377"/>
        <dbReference type="ChEBI" id="CHEBI:30013"/>
        <dbReference type="ChEBI" id="CHEBI:43474"/>
        <dbReference type="ChEBI" id="CHEBI:61977"/>
        <dbReference type="EC" id="3.1.3.16"/>
    </reaction>
    <physiologicalReaction direction="left-to-right" evidence="12">
        <dbReference type="Rhea" id="RHEA:47005"/>
    </physiologicalReaction>
</comment>
<keyword evidence="6" id="KW-0288">FMN</keyword>
<comment type="caution">
    <text evidence="16">The sequence shown here is derived from an EMBL/GenBank/DDBJ whole genome shotgun (WGS) entry which is preliminary data.</text>
</comment>
<proteinExistence type="inferred from homology"/>
<dbReference type="FunFam" id="3.60.40.10:FF:000016">
    <property type="entry name" value="Protein phosphatase 2C"/>
    <property type="match status" value="1"/>
</dbReference>
<keyword evidence="5" id="KW-0285">Flavoprotein</keyword>
<dbReference type="SUPFAM" id="SSF81606">
    <property type="entry name" value="PP2C-like"/>
    <property type="match status" value="1"/>
</dbReference>
<gene>
    <name evidence="16" type="ORF">INT46_000402</name>
</gene>
<evidence type="ECO:0000256" key="6">
    <source>
        <dbReference type="ARBA" id="ARBA00022643"/>
    </source>
</evidence>
<evidence type="ECO:0000313" key="17">
    <source>
        <dbReference type="Proteomes" id="UP000650833"/>
    </source>
</evidence>
<evidence type="ECO:0000256" key="12">
    <source>
        <dbReference type="ARBA" id="ARBA00048832"/>
    </source>
</evidence>
<organism evidence="16 17">
    <name type="scientific">Mucor plumbeus</name>
    <dbReference type="NCBI Taxonomy" id="97098"/>
    <lineage>
        <taxon>Eukaryota</taxon>
        <taxon>Fungi</taxon>
        <taxon>Fungi incertae sedis</taxon>
        <taxon>Mucoromycota</taxon>
        <taxon>Mucoromycotina</taxon>
        <taxon>Mucoromycetes</taxon>
        <taxon>Mucorales</taxon>
        <taxon>Mucorineae</taxon>
        <taxon>Mucoraceae</taxon>
        <taxon>Mucor</taxon>
    </lineage>
</organism>
<dbReference type="Gene3D" id="3.20.20.70">
    <property type="entry name" value="Aldolase class I"/>
    <property type="match status" value="1"/>
</dbReference>
<evidence type="ECO:0000256" key="9">
    <source>
        <dbReference type="ARBA" id="ARBA00022912"/>
    </source>
</evidence>
<evidence type="ECO:0000313" key="16">
    <source>
        <dbReference type="EMBL" id="KAG2212201.1"/>
    </source>
</evidence>
<dbReference type="CDD" id="cd00143">
    <property type="entry name" value="PP2Cc"/>
    <property type="match status" value="1"/>
</dbReference>
<comment type="cofactor">
    <cofactor evidence="2">
        <name>Mg(2+)</name>
        <dbReference type="ChEBI" id="CHEBI:18420"/>
    </cofactor>
</comment>
<feature type="compositionally biased region" description="Basic and acidic residues" evidence="14">
    <location>
        <begin position="602"/>
        <end position="620"/>
    </location>
</feature>
<dbReference type="GO" id="GO:0004722">
    <property type="term" value="F:protein serine/threonine phosphatase activity"/>
    <property type="evidence" value="ECO:0007669"/>
    <property type="project" value="UniProtKB-EC"/>
</dbReference>
<evidence type="ECO:0000256" key="2">
    <source>
        <dbReference type="ARBA" id="ARBA00001946"/>
    </source>
</evidence>
<dbReference type="PANTHER" id="PTHR32332:SF20">
    <property type="entry name" value="2-NITROPROPANE DIOXYGENASE-LIKE PROTEIN"/>
    <property type="match status" value="1"/>
</dbReference>
<dbReference type="PROSITE" id="PS01032">
    <property type="entry name" value="PPM_1"/>
    <property type="match status" value="1"/>
</dbReference>
<comment type="similarity">
    <text evidence="3 13">Belongs to the PP2C family.</text>
</comment>
<dbReference type="InterPro" id="IPR001932">
    <property type="entry name" value="PPM-type_phosphatase-like_dom"/>
</dbReference>
<dbReference type="GO" id="GO:0018580">
    <property type="term" value="F:nitronate monooxygenase activity"/>
    <property type="evidence" value="ECO:0007669"/>
    <property type="project" value="InterPro"/>
</dbReference>
<dbReference type="PANTHER" id="PTHR32332">
    <property type="entry name" value="2-NITROPROPANE DIOXYGENASE"/>
    <property type="match status" value="1"/>
</dbReference>
<keyword evidence="17" id="KW-1185">Reference proteome</keyword>
<dbReference type="InterPro" id="IPR036457">
    <property type="entry name" value="PPM-type-like_dom_sf"/>
</dbReference>
<dbReference type="Proteomes" id="UP000650833">
    <property type="component" value="Unassembled WGS sequence"/>
</dbReference>
<dbReference type="AlphaFoldDB" id="A0A8H7RJC9"/>
<evidence type="ECO:0000256" key="4">
    <source>
        <dbReference type="ARBA" id="ARBA00013081"/>
    </source>
</evidence>
<keyword evidence="8 13" id="KW-0378">Hydrolase</keyword>
<accession>A0A8H7RJC9</accession>
<evidence type="ECO:0000256" key="14">
    <source>
        <dbReference type="SAM" id="MobiDB-lite"/>
    </source>
</evidence>
<dbReference type="SUPFAM" id="SSF51412">
    <property type="entry name" value="Inosine monophosphate dehydrogenase (IMPDH)"/>
    <property type="match status" value="1"/>
</dbReference>
<keyword evidence="10" id="KW-0560">Oxidoreductase</keyword>
<dbReference type="GO" id="GO:0046872">
    <property type="term" value="F:metal ion binding"/>
    <property type="evidence" value="ECO:0007669"/>
    <property type="project" value="UniProtKB-KW"/>
</dbReference>
<protein>
    <recommendedName>
        <fullName evidence="4">protein-serine/threonine phosphatase</fullName>
        <ecNumber evidence="4">3.1.3.16</ecNumber>
    </recommendedName>
</protein>
<dbReference type="InterPro" id="IPR000222">
    <property type="entry name" value="PP2C_BS"/>
</dbReference>
<dbReference type="InterPro" id="IPR004136">
    <property type="entry name" value="NMO"/>
</dbReference>
<evidence type="ECO:0000256" key="1">
    <source>
        <dbReference type="ARBA" id="ARBA00001936"/>
    </source>
</evidence>
<evidence type="ECO:0000256" key="10">
    <source>
        <dbReference type="ARBA" id="ARBA00023002"/>
    </source>
</evidence>